<evidence type="ECO:0000313" key="9">
    <source>
        <dbReference type="Proteomes" id="UP000320176"/>
    </source>
</evidence>
<dbReference type="InterPro" id="IPR012132">
    <property type="entry name" value="GMC_OxRdtase"/>
</dbReference>
<evidence type="ECO:0000256" key="4">
    <source>
        <dbReference type="ARBA" id="ARBA00022827"/>
    </source>
</evidence>
<keyword evidence="8" id="KW-0560">Oxidoreductase</keyword>
<comment type="similarity">
    <text evidence="2 5">Belongs to the GMC oxidoreductase family.</text>
</comment>
<evidence type="ECO:0000256" key="5">
    <source>
        <dbReference type="RuleBase" id="RU003968"/>
    </source>
</evidence>
<dbReference type="EMBL" id="SJPN01000001">
    <property type="protein sequence ID" value="TWU07959.1"/>
    <property type="molecule type" value="Genomic_DNA"/>
</dbReference>
<evidence type="ECO:0000259" key="7">
    <source>
        <dbReference type="PROSITE" id="PS00624"/>
    </source>
</evidence>
<dbReference type="InterPro" id="IPR007867">
    <property type="entry name" value="GMC_OxRtase_C"/>
</dbReference>
<dbReference type="PROSITE" id="PS00624">
    <property type="entry name" value="GMC_OXRED_2"/>
    <property type="match status" value="1"/>
</dbReference>
<comment type="caution">
    <text evidence="8">The sequence shown here is derived from an EMBL/GenBank/DDBJ whole genome shotgun (WGS) entry which is preliminary data.</text>
</comment>
<protein>
    <submittedName>
        <fullName evidence="8">Alcohol dehydrogenase [acceptor]</fullName>
        <ecNumber evidence="8">1.1.99.-</ecNumber>
    </submittedName>
</protein>
<keyword evidence="9" id="KW-1185">Reference proteome</keyword>
<feature type="domain" description="Glucose-methanol-choline oxidoreductase N-terminal" evidence="7">
    <location>
        <begin position="156"/>
        <end position="170"/>
    </location>
</feature>
<keyword evidence="3 5" id="KW-0285">Flavoprotein</keyword>
<dbReference type="InterPro" id="IPR036188">
    <property type="entry name" value="FAD/NAD-bd_sf"/>
</dbReference>
<gene>
    <name evidence="8" type="primary">alkJ</name>
    <name evidence="8" type="ORF">Pla52n_05360</name>
</gene>
<organism evidence="8 9">
    <name type="scientific">Stieleria varia</name>
    <dbReference type="NCBI Taxonomy" id="2528005"/>
    <lineage>
        <taxon>Bacteria</taxon>
        <taxon>Pseudomonadati</taxon>
        <taxon>Planctomycetota</taxon>
        <taxon>Planctomycetia</taxon>
        <taxon>Pirellulales</taxon>
        <taxon>Pirellulaceae</taxon>
        <taxon>Stieleria</taxon>
    </lineage>
</organism>
<evidence type="ECO:0000259" key="6">
    <source>
        <dbReference type="PROSITE" id="PS00623"/>
    </source>
</evidence>
<keyword evidence="4 5" id="KW-0274">FAD</keyword>
<dbReference type="Gene3D" id="3.30.560.10">
    <property type="entry name" value="Glucose Oxidase, domain 3"/>
    <property type="match status" value="1"/>
</dbReference>
<dbReference type="EC" id="1.1.99.-" evidence="8"/>
<dbReference type="GO" id="GO:0016614">
    <property type="term" value="F:oxidoreductase activity, acting on CH-OH group of donors"/>
    <property type="evidence" value="ECO:0007669"/>
    <property type="project" value="InterPro"/>
</dbReference>
<dbReference type="SUPFAM" id="SSF51905">
    <property type="entry name" value="FAD/NAD(P)-binding domain"/>
    <property type="match status" value="1"/>
</dbReference>
<dbReference type="AlphaFoldDB" id="A0A5C6B9G6"/>
<dbReference type="PROSITE" id="PS00623">
    <property type="entry name" value="GMC_OXRED_1"/>
    <property type="match status" value="1"/>
</dbReference>
<dbReference type="PANTHER" id="PTHR11552:SF147">
    <property type="entry name" value="CHOLINE DEHYDROGENASE, MITOCHONDRIAL"/>
    <property type="match status" value="1"/>
</dbReference>
<dbReference type="GO" id="GO:0050660">
    <property type="term" value="F:flavin adenine dinucleotide binding"/>
    <property type="evidence" value="ECO:0007669"/>
    <property type="project" value="InterPro"/>
</dbReference>
<evidence type="ECO:0000256" key="1">
    <source>
        <dbReference type="ARBA" id="ARBA00001974"/>
    </source>
</evidence>
<proteinExistence type="inferred from homology"/>
<sequence>MKWPRGKGLGGSSRINAMIWFPPTDHDFQMIDDLTGNRLGLSGLKQRFQVLTQRIGPESPRWTSAVCQRFLDVAQRAATQADPGPHHPMLYRRFNRSGKRWTSAQLLDAQPLGDGRIDLVRGQVDRVVLTGDQATGVRLVDGEVIHARQRVILSAGSIATPTILMRSGIGDAEHLRAHGIDSIIDLPGVGRGLQDHLIMPMIFSTAPEHQFACVDTPRDLAQWQAVGGGPIACNIAECGGLFYDETIQLHVTPTHYLLFPHPKTPPAMTIGINVTRPLSQGRLRLQSSDPRAMPMIDPPYLTNPSDTETLLRGMRLARQIADEMSLAGHEILPGAKRVDDESLIKSISRYSQTLYHPVGTCGGGNRELAVCDDRLFVRNVSGLQIVDASVFPAIPTGNPSTLVLLLAMLTDDTW</sequence>
<evidence type="ECO:0000313" key="8">
    <source>
        <dbReference type="EMBL" id="TWU07959.1"/>
    </source>
</evidence>
<evidence type="ECO:0000256" key="2">
    <source>
        <dbReference type="ARBA" id="ARBA00010790"/>
    </source>
</evidence>
<comment type="cofactor">
    <cofactor evidence="1">
        <name>FAD</name>
        <dbReference type="ChEBI" id="CHEBI:57692"/>
    </cofactor>
</comment>
<reference evidence="8 9" key="1">
    <citation type="submission" date="2019-02" db="EMBL/GenBank/DDBJ databases">
        <title>Deep-cultivation of Planctomycetes and their phenomic and genomic characterization uncovers novel biology.</title>
        <authorList>
            <person name="Wiegand S."/>
            <person name="Jogler M."/>
            <person name="Boedeker C."/>
            <person name="Pinto D."/>
            <person name="Vollmers J."/>
            <person name="Rivas-Marin E."/>
            <person name="Kohn T."/>
            <person name="Peeters S.H."/>
            <person name="Heuer A."/>
            <person name="Rast P."/>
            <person name="Oberbeckmann S."/>
            <person name="Bunk B."/>
            <person name="Jeske O."/>
            <person name="Meyerdierks A."/>
            <person name="Storesund J.E."/>
            <person name="Kallscheuer N."/>
            <person name="Luecker S."/>
            <person name="Lage O.M."/>
            <person name="Pohl T."/>
            <person name="Merkel B.J."/>
            <person name="Hornburger P."/>
            <person name="Mueller R.-W."/>
            <person name="Bruemmer F."/>
            <person name="Labrenz M."/>
            <person name="Spormann A.M."/>
            <person name="Op Den Camp H."/>
            <person name="Overmann J."/>
            <person name="Amann R."/>
            <person name="Jetten M.S.M."/>
            <person name="Mascher T."/>
            <person name="Medema M.H."/>
            <person name="Devos D.P."/>
            <person name="Kaster A.-K."/>
            <person name="Ovreas L."/>
            <person name="Rohde M."/>
            <person name="Galperin M.Y."/>
            <person name="Jogler C."/>
        </authorList>
    </citation>
    <scope>NUCLEOTIDE SEQUENCE [LARGE SCALE GENOMIC DNA]</scope>
    <source>
        <strain evidence="8 9">Pla52n</strain>
    </source>
</reference>
<accession>A0A5C6B9G6</accession>
<dbReference type="Gene3D" id="3.50.50.60">
    <property type="entry name" value="FAD/NAD(P)-binding domain"/>
    <property type="match status" value="1"/>
</dbReference>
<evidence type="ECO:0000256" key="3">
    <source>
        <dbReference type="ARBA" id="ARBA00022630"/>
    </source>
</evidence>
<feature type="domain" description="Glucose-methanol-choline oxidoreductase N-terminal" evidence="6">
    <location>
        <begin position="6"/>
        <end position="29"/>
    </location>
</feature>
<dbReference type="Proteomes" id="UP000320176">
    <property type="component" value="Unassembled WGS sequence"/>
</dbReference>
<dbReference type="Pfam" id="PF05199">
    <property type="entry name" value="GMC_oxred_C"/>
    <property type="match status" value="1"/>
</dbReference>
<dbReference type="InterPro" id="IPR000172">
    <property type="entry name" value="GMC_OxRdtase_N"/>
</dbReference>
<name>A0A5C6B9G6_9BACT</name>
<dbReference type="Pfam" id="PF00732">
    <property type="entry name" value="GMC_oxred_N"/>
    <property type="match status" value="1"/>
</dbReference>
<dbReference type="PANTHER" id="PTHR11552">
    <property type="entry name" value="GLUCOSE-METHANOL-CHOLINE GMC OXIDOREDUCTASE"/>
    <property type="match status" value="1"/>
</dbReference>
<dbReference type="SUPFAM" id="SSF54373">
    <property type="entry name" value="FAD-linked reductases, C-terminal domain"/>
    <property type="match status" value="1"/>
</dbReference>